<protein>
    <submittedName>
        <fullName evidence="1">Uncharacterized protein</fullName>
    </submittedName>
</protein>
<dbReference type="AlphaFoldDB" id="G4NN03"/>
<proteinExistence type="predicted"/>
<dbReference type="EMBL" id="CP002401">
    <property type="protein sequence ID" value="AEP35501.1"/>
    <property type="molecule type" value="Genomic_DNA"/>
</dbReference>
<accession>G4NN03</accession>
<dbReference type="KEGG" id="cra:CTO_0991"/>
<organism evidence="1 2">
    <name type="scientific">Chlamydia trachomatis serovar A (strain A2497)</name>
    <dbReference type="NCBI Taxonomy" id="580047"/>
    <lineage>
        <taxon>Bacteria</taxon>
        <taxon>Pseudomonadati</taxon>
        <taxon>Chlamydiota</taxon>
        <taxon>Chlamydiia</taxon>
        <taxon>Chlamydiales</taxon>
        <taxon>Chlamydiaceae</taxon>
        <taxon>Chlamydia/Chlamydophila group</taxon>
        <taxon>Chlamydia</taxon>
    </lineage>
</organism>
<sequence>MFKNFFKRLRGSIRDGKNRSKSFDEEIKRNLFQYLSKQTAS</sequence>
<evidence type="ECO:0000313" key="2">
    <source>
        <dbReference type="Proteomes" id="UP000009287"/>
    </source>
</evidence>
<name>G4NN03_CHLT4</name>
<gene>
    <name evidence="1" type="ordered locus">CTO_0991</name>
</gene>
<dbReference type="Proteomes" id="UP000009287">
    <property type="component" value="Chromosome"/>
</dbReference>
<dbReference type="PATRIC" id="fig|580047.4.peg.691"/>
<reference evidence="1 2" key="1">
    <citation type="journal article" date="2011" name="J. Exp. Med.">
        <title>A live-attenuated chlamydial vaccine protects against trachoma in nonhuman primates.</title>
        <authorList>
            <person name="Kari L."/>
            <person name="Whitmire W.M."/>
            <person name="Olivares-Zavaleta N."/>
            <person name="Goheen M.M."/>
            <person name="Taylor L.D."/>
            <person name="Carlson J.H."/>
            <person name="Sturdevant G.L."/>
            <person name="Lu C."/>
            <person name="Bakios L.E."/>
            <person name="Randall L.B."/>
            <person name="Parnell M.J."/>
            <person name="Zhong G."/>
            <person name="Caldwell H.D."/>
        </authorList>
    </citation>
    <scope>NUCLEOTIDE SEQUENCE [LARGE SCALE GENOMIC DNA]</scope>
    <source>
        <strain evidence="1 2">A2497</strain>
    </source>
</reference>
<evidence type="ECO:0000313" key="1">
    <source>
        <dbReference type="EMBL" id="AEP35501.1"/>
    </source>
</evidence>